<reference evidence="4 5" key="1">
    <citation type="submission" date="2018-04" db="EMBL/GenBank/DDBJ databases">
        <authorList>
            <person name="Zhang X."/>
            <person name="Yuan J."/>
            <person name="Li F."/>
            <person name="Xiang J."/>
        </authorList>
    </citation>
    <scope>NUCLEOTIDE SEQUENCE [LARGE SCALE GENOMIC DNA]</scope>
    <source>
        <tissue evidence="4">Muscle</tissue>
    </source>
</reference>
<dbReference type="AlphaFoldDB" id="A0A3R7PJ47"/>
<keyword evidence="2" id="KW-0472">Membrane</keyword>
<accession>A0A3R7PJ47</accession>
<dbReference type="CDD" id="cd00063">
    <property type="entry name" value="FN3"/>
    <property type="match status" value="1"/>
</dbReference>
<feature type="compositionally biased region" description="Polar residues" evidence="1">
    <location>
        <begin position="360"/>
        <end position="378"/>
    </location>
</feature>
<dbReference type="Gene3D" id="2.60.40.10">
    <property type="entry name" value="Immunoglobulins"/>
    <property type="match status" value="1"/>
</dbReference>
<feature type="region of interest" description="Disordered" evidence="1">
    <location>
        <begin position="264"/>
        <end position="306"/>
    </location>
</feature>
<dbReference type="EMBL" id="QCYY01002025">
    <property type="protein sequence ID" value="ROT73489.1"/>
    <property type="molecule type" value="Genomic_DNA"/>
</dbReference>
<keyword evidence="2" id="KW-0812">Transmembrane</keyword>
<feature type="region of interest" description="Disordered" evidence="1">
    <location>
        <begin position="444"/>
        <end position="517"/>
    </location>
</feature>
<dbReference type="Proteomes" id="UP000283509">
    <property type="component" value="Unassembled WGS sequence"/>
</dbReference>
<dbReference type="OrthoDB" id="6355575at2759"/>
<feature type="transmembrane region" description="Helical" evidence="2">
    <location>
        <begin position="186"/>
        <end position="208"/>
    </location>
</feature>
<evidence type="ECO:0000313" key="4">
    <source>
        <dbReference type="EMBL" id="ROT73489.1"/>
    </source>
</evidence>
<dbReference type="PROSITE" id="PS50853">
    <property type="entry name" value="FN3"/>
    <property type="match status" value="1"/>
</dbReference>
<feature type="compositionally biased region" description="Low complexity" evidence="1">
    <location>
        <begin position="267"/>
        <end position="292"/>
    </location>
</feature>
<keyword evidence="2" id="KW-1133">Transmembrane helix</keyword>
<protein>
    <submittedName>
        <fullName evidence="4">Putative neural cell adhesion molecule 2 isoform X1</fullName>
    </submittedName>
</protein>
<comment type="caution">
    <text evidence="4">The sequence shown here is derived from an EMBL/GenBank/DDBJ whole genome shotgun (WGS) entry which is preliminary data.</text>
</comment>
<feature type="compositionally biased region" description="Pro residues" evidence="1">
    <location>
        <begin position="455"/>
        <end position="469"/>
    </location>
</feature>
<organism evidence="4 5">
    <name type="scientific">Penaeus vannamei</name>
    <name type="common">Whiteleg shrimp</name>
    <name type="synonym">Litopenaeus vannamei</name>
    <dbReference type="NCBI Taxonomy" id="6689"/>
    <lineage>
        <taxon>Eukaryota</taxon>
        <taxon>Metazoa</taxon>
        <taxon>Ecdysozoa</taxon>
        <taxon>Arthropoda</taxon>
        <taxon>Crustacea</taxon>
        <taxon>Multicrustacea</taxon>
        <taxon>Malacostraca</taxon>
        <taxon>Eumalacostraca</taxon>
        <taxon>Eucarida</taxon>
        <taxon>Decapoda</taxon>
        <taxon>Dendrobranchiata</taxon>
        <taxon>Penaeoidea</taxon>
        <taxon>Penaeidae</taxon>
        <taxon>Penaeus</taxon>
    </lineage>
</organism>
<proteinExistence type="predicted"/>
<sequence>MFPSPIREPLRHVDNGLTSRGAVVAGNSSHGRQRAECQPSNEVGPADRPCVFAITLVEPPGALEGCHYHDVTTDSATVTCSPGSSMSVLPQLYHIEVREGNRLVSAHNKSEPRFVLTELSPEQDYVLTMYASHAKGRGEERTLLLKTHTPKPQQVLPKDVSVNFNKVSEVAPTVAAGGGGGPQVSVVVAGVVGVVVGVAIVVAVVVTCRARRGHTSSPGKSEQYHHSKDSLLELPQGSMYQTCTRHPSRELLTTFSPGPVVVTQVTSGRSSIRSSPLPRRSSTRSAPGGTSPRGHRPRSRSGGPVNVVEVEADTCMAPRVEIESPSRESICGRLSLRGDPYTIHDSPPLALRPDPLTLSVQHQHANPQSPNEAKNPTAHSMAHAYRTSPHPHAAGQLHPEPQIHIVSQHPHTTLDLAPQPHGVPELAATQPREALPARALNPAAQGHPAHFAATLPPPQGMFVPPPHVEPPFAHHQPPQASRDPQTPPPQPQTEAPTIHQQCSSPETGLIKIHPTFR</sequence>
<evidence type="ECO:0000256" key="2">
    <source>
        <dbReference type="SAM" id="Phobius"/>
    </source>
</evidence>
<evidence type="ECO:0000259" key="3">
    <source>
        <dbReference type="PROSITE" id="PS50853"/>
    </source>
</evidence>
<reference evidence="4 5" key="2">
    <citation type="submission" date="2019-01" db="EMBL/GenBank/DDBJ databases">
        <title>The decoding of complex shrimp genome reveals the adaptation for benthos swimmer, frequently molting mechanism and breeding impact on genome.</title>
        <authorList>
            <person name="Sun Y."/>
            <person name="Gao Y."/>
            <person name="Yu Y."/>
        </authorList>
    </citation>
    <scope>NUCLEOTIDE SEQUENCE [LARGE SCALE GENOMIC DNA]</scope>
    <source>
        <tissue evidence="4">Muscle</tissue>
    </source>
</reference>
<gene>
    <name evidence="4" type="ORF">C7M84_008076</name>
</gene>
<keyword evidence="5" id="KW-1185">Reference proteome</keyword>
<feature type="domain" description="Fibronectin type-III" evidence="3">
    <location>
        <begin position="59"/>
        <end position="152"/>
    </location>
</feature>
<name>A0A3R7PJ47_PENVA</name>
<evidence type="ECO:0000313" key="5">
    <source>
        <dbReference type="Proteomes" id="UP000283509"/>
    </source>
</evidence>
<dbReference type="SMART" id="SM00060">
    <property type="entry name" value="FN3"/>
    <property type="match status" value="1"/>
</dbReference>
<dbReference type="InterPro" id="IPR036116">
    <property type="entry name" value="FN3_sf"/>
</dbReference>
<dbReference type="InterPro" id="IPR013783">
    <property type="entry name" value="Ig-like_fold"/>
</dbReference>
<dbReference type="InterPro" id="IPR003961">
    <property type="entry name" value="FN3_dom"/>
</dbReference>
<evidence type="ECO:0000256" key="1">
    <source>
        <dbReference type="SAM" id="MobiDB-lite"/>
    </source>
</evidence>
<dbReference type="SUPFAM" id="SSF49265">
    <property type="entry name" value="Fibronectin type III"/>
    <property type="match status" value="1"/>
</dbReference>
<feature type="region of interest" description="Disordered" evidence="1">
    <location>
        <begin position="360"/>
        <end position="382"/>
    </location>
</feature>